<accession>A0A2N5GIE1</accession>
<organism evidence="1 3">
    <name type="scientific">Bacillus canaveralius</name>
    <dbReference type="NCBI Taxonomy" id="1403243"/>
    <lineage>
        <taxon>Bacteria</taxon>
        <taxon>Bacillati</taxon>
        <taxon>Bacillota</taxon>
        <taxon>Bacilli</taxon>
        <taxon>Bacillales</taxon>
        <taxon>Bacillaceae</taxon>
        <taxon>Bacillus</taxon>
    </lineage>
</organism>
<dbReference type="RefSeq" id="WP_101578586.1">
    <property type="nucleotide sequence ID" value="NZ_PGVA01000044.1"/>
</dbReference>
<evidence type="ECO:0000313" key="3">
    <source>
        <dbReference type="Proteomes" id="UP000234951"/>
    </source>
</evidence>
<name>A0A2N5GIE1_9BACI</name>
<evidence type="ECO:0000313" key="1">
    <source>
        <dbReference type="EMBL" id="PLR80759.1"/>
    </source>
</evidence>
<reference evidence="2 4" key="2">
    <citation type="submission" date="2017-12" db="EMBL/GenBank/DDBJ databases">
        <title>Comparative Functional Genomics of Dry Heat Resistant strains isolated from the Viking Spacecraft.</title>
        <authorList>
            <person name="Seuylemezian A."/>
            <person name="Cooper K."/>
            <person name="Vaishampayan P."/>
        </authorList>
    </citation>
    <scope>NUCLEOTIDE SEQUENCE [LARGE SCALE GENOMIC DNA]</scope>
    <source>
        <strain evidence="2 4">ATCC 29669</strain>
    </source>
</reference>
<protein>
    <submittedName>
        <fullName evidence="1">Uncharacterized protein</fullName>
    </submittedName>
</protein>
<dbReference type="AlphaFoldDB" id="A0A2N5GIE1"/>
<comment type="caution">
    <text evidence="1">The sequence shown here is derived from an EMBL/GenBank/DDBJ whole genome shotgun (WGS) entry which is preliminary data.</text>
</comment>
<dbReference type="EMBL" id="PGVA01000044">
    <property type="protein sequence ID" value="PLR80759.1"/>
    <property type="molecule type" value="Genomic_DNA"/>
</dbReference>
<gene>
    <name evidence="1" type="ORF">CU635_17050</name>
    <name evidence="2" type="ORF">CVD25_08320</name>
</gene>
<sequence length="136" mass="15864">MLKTSTQLKNHDKIEAILKEMVKYAYEEIKDEPVLLCLECSDVDLYVAASNHEELEDALKENFELDEFGEVIDLEAYQELFYELNDHFVELHKLSGYFDFFPEGVYDVNGEKRESETDMLAVKGKFYAPFEDALND</sequence>
<dbReference type="Proteomes" id="UP000234951">
    <property type="component" value="Unassembled WGS sequence"/>
</dbReference>
<evidence type="ECO:0000313" key="4">
    <source>
        <dbReference type="Proteomes" id="UP000235114"/>
    </source>
</evidence>
<evidence type="ECO:0000313" key="2">
    <source>
        <dbReference type="EMBL" id="PLR98363.1"/>
    </source>
</evidence>
<dbReference type="Proteomes" id="UP000235114">
    <property type="component" value="Unassembled WGS sequence"/>
</dbReference>
<keyword evidence="4" id="KW-1185">Reference proteome</keyword>
<dbReference type="EMBL" id="PGVD01000022">
    <property type="protein sequence ID" value="PLR98363.1"/>
    <property type="molecule type" value="Genomic_DNA"/>
</dbReference>
<reference evidence="1 3" key="1">
    <citation type="submission" date="2017-11" db="EMBL/GenBank/DDBJ databases">
        <title>Comparitive Functional Genomics of Dry Heat Resistant strains isolated from the Viking Spacecraft.</title>
        <authorList>
            <person name="Seuylemezian A."/>
            <person name="Cooper K."/>
            <person name="Vaishampayan P."/>
        </authorList>
    </citation>
    <scope>NUCLEOTIDE SEQUENCE [LARGE SCALE GENOMIC DNA]</scope>
    <source>
        <strain evidence="1 3">M4.6</strain>
    </source>
</reference>
<dbReference type="OrthoDB" id="2915859at2"/>
<proteinExistence type="predicted"/>